<feature type="compositionally biased region" description="Basic residues" evidence="1">
    <location>
        <begin position="18"/>
        <end position="29"/>
    </location>
</feature>
<name>A0A195BGH2_9HYME</name>
<keyword evidence="3" id="KW-1185">Reference proteome</keyword>
<gene>
    <name evidence="2" type="ORF">ALC53_06535</name>
</gene>
<dbReference type="AlphaFoldDB" id="A0A195BGH2"/>
<dbReference type="Proteomes" id="UP000078540">
    <property type="component" value="Unassembled WGS sequence"/>
</dbReference>
<accession>A0A195BGH2</accession>
<proteinExistence type="predicted"/>
<feature type="compositionally biased region" description="Basic and acidic residues" evidence="1">
    <location>
        <begin position="1"/>
        <end position="17"/>
    </location>
</feature>
<sequence length="201" mass="23135">MISQKESRDDSAGNDRVPRRKKKMRGRNVLPRRHNVCRNVTSSWKALLFRGDFRGELPGNCATKMQLDAPAGRPELALPPINDSPSGAREWDLSLREVPSVYNYADAGFIANSDAKWRALAHRRRLSARQYSSTIAERWAIEDELVGLLPVIIAKFGINRFHYFPLCRNCLKYHCFTRRNNVFLKFNLFTNAFIHTTITLL</sequence>
<evidence type="ECO:0000313" key="2">
    <source>
        <dbReference type="EMBL" id="KYM83267.1"/>
    </source>
</evidence>
<organism evidence="2 3">
    <name type="scientific">Atta colombica</name>
    <dbReference type="NCBI Taxonomy" id="520822"/>
    <lineage>
        <taxon>Eukaryota</taxon>
        <taxon>Metazoa</taxon>
        <taxon>Ecdysozoa</taxon>
        <taxon>Arthropoda</taxon>
        <taxon>Hexapoda</taxon>
        <taxon>Insecta</taxon>
        <taxon>Pterygota</taxon>
        <taxon>Neoptera</taxon>
        <taxon>Endopterygota</taxon>
        <taxon>Hymenoptera</taxon>
        <taxon>Apocrita</taxon>
        <taxon>Aculeata</taxon>
        <taxon>Formicoidea</taxon>
        <taxon>Formicidae</taxon>
        <taxon>Myrmicinae</taxon>
        <taxon>Atta</taxon>
    </lineage>
</organism>
<evidence type="ECO:0000313" key="3">
    <source>
        <dbReference type="Proteomes" id="UP000078540"/>
    </source>
</evidence>
<evidence type="ECO:0000256" key="1">
    <source>
        <dbReference type="SAM" id="MobiDB-lite"/>
    </source>
</evidence>
<dbReference type="EMBL" id="KQ976500">
    <property type="protein sequence ID" value="KYM83267.1"/>
    <property type="molecule type" value="Genomic_DNA"/>
</dbReference>
<protein>
    <submittedName>
        <fullName evidence="2">Uncharacterized protein</fullName>
    </submittedName>
</protein>
<reference evidence="2 3" key="1">
    <citation type="submission" date="2015-09" db="EMBL/GenBank/DDBJ databases">
        <title>Atta colombica WGS genome.</title>
        <authorList>
            <person name="Nygaard S."/>
            <person name="Hu H."/>
            <person name="Boomsma J."/>
            <person name="Zhang G."/>
        </authorList>
    </citation>
    <scope>NUCLEOTIDE SEQUENCE [LARGE SCALE GENOMIC DNA]</scope>
    <source>
        <strain evidence="2">Treedump-2</strain>
        <tissue evidence="2">Whole body</tissue>
    </source>
</reference>
<feature type="region of interest" description="Disordered" evidence="1">
    <location>
        <begin position="1"/>
        <end position="29"/>
    </location>
</feature>